<dbReference type="Pfam" id="PF00096">
    <property type="entry name" value="zf-C2H2"/>
    <property type="match status" value="1"/>
</dbReference>
<name>A0A0C9ZHS4_9AGAM</name>
<sequence length="63" mass="7182">QNFPCLLDGCKHVCSSAGDLMRHQQSLRHRPPQYFCSGCGYGFTRPDALKRHLNNKPRCRAAH</sequence>
<dbReference type="SMART" id="SM00355">
    <property type="entry name" value="ZnF_C2H2"/>
    <property type="match status" value="2"/>
</dbReference>
<dbReference type="PROSITE" id="PS50157">
    <property type="entry name" value="ZINC_FINGER_C2H2_2"/>
    <property type="match status" value="1"/>
</dbReference>
<accession>A0A0C9ZHS4</accession>
<dbReference type="InterPro" id="IPR013087">
    <property type="entry name" value="Znf_C2H2_type"/>
</dbReference>
<dbReference type="HOGENOM" id="CLU_193392_0_0_1"/>
<reference evidence="3 4" key="1">
    <citation type="submission" date="2014-04" db="EMBL/GenBank/DDBJ databases">
        <authorList>
            <consortium name="DOE Joint Genome Institute"/>
            <person name="Kuo A."/>
            <person name="Kohler A."/>
            <person name="Costa M.D."/>
            <person name="Nagy L.G."/>
            <person name="Floudas D."/>
            <person name="Copeland A."/>
            <person name="Barry K.W."/>
            <person name="Cichocki N."/>
            <person name="Veneault-Fourrey C."/>
            <person name="LaButti K."/>
            <person name="Lindquist E.A."/>
            <person name="Lipzen A."/>
            <person name="Lundell T."/>
            <person name="Morin E."/>
            <person name="Murat C."/>
            <person name="Sun H."/>
            <person name="Tunlid A."/>
            <person name="Henrissat B."/>
            <person name="Grigoriev I.V."/>
            <person name="Hibbett D.S."/>
            <person name="Martin F."/>
            <person name="Nordberg H.P."/>
            <person name="Cantor M.N."/>
            <person name="Hua S.X."/>
        </authorList>
    </citation>
    <scope>NUCLEOTIDE SEQUENCE [LARGE SCALE GENOMIC DNA]</scope>
    <source>
        <strain evidence="3 4">441</strain>
    </source>
</reference>
<dbReference type="GO" id="GO:0008270">
    <property type="term" value="F:zinc ion binding"/>
    <property type="evidence" value="ECO:0007669"/>
    <property type="project" value="UniProtKB-KW"/>
</dbReference>
<feature type="non-terminal residue" evidence="3">
    <location>
        <position position="1"/>
    </location>
</feature>
<reference evidence="4" key="2">
    <citation type="submission" date="2015-01" db="EMBL/GenBank/DDBJ databases">
        <title>Evolutionary Origins and Diversification of the Mycorrhizal Mutualists.</title>
        <authorList>
            <consortium name="DOE Joint Genome Institute"/>
            <consortium name="Mycorrhizal Genomics Consortium"/>
            <person name="Kohler A."/>
            <person name="Kuo A."/>
            <person name="Nagy L.G."/>
            <person name="Floudas D."/>
            <person name="Copeland A."/>
            <person name="Barry K.W."/>
            <person name="Cichocki N."/>
            <person name="Veneault-Fourrey C."/>
            <person name="LaButti K."/>
            <person name="Lindquist E.A."/>
            <person name="Lipzen A."/>
            <person name="Lundell T."/>
            <person name="Morin E."/>
            <person name="Murat C."/>
            <person name="Riley R."/>
            <person name="Ohm R."/>
            <person name="Sun H."/>
            <person name="Tunlid A."/>
            <person name="Henrissat B."/>
            <person name="Grigoriev I.V."/>
            <person name="Hibbett D.S."/>
            <person name="Martin F."/>
        </authorList>
    </citation>
    <scope>NUCLEOTIDE SEQUENCE [LARGE SCALE GENOMIC DNA]</scope>
    <source>
        <strain evidence="4">441</strain>
    </source>
</reference>
<feature type="non-terminal residue" evidence="3">
    <location>
        <position position="63"/>
    </location>
</feature>
<dbReference type="SUPFAM" id="SSF57667">
    <property type="entry name" value="beta-beta-alpha zinc fingers"/>
    <property type="match status" value="1"/>
</dbReference>
<keyword evidence="1" id="KW-0862">Zinc</keyword>
<keyword evidence="1" id="KW-0479">Metal-binding</keyword>
<dbReference type="Gene3D" id="3.30.160.60">
    <property type="entry name" value="Classic Zinc Finger"/>
    <property type="match status" value="1"/>
</dbReference>
<organism evidence="3 4">
    <name type="scientific">Pisolithus microcarpus 441</name>
    <dbReference type="NCBI Taxonomy" id="765257"/>
    <lineage>
        <taxon>Eukaryota</taxon>
        <taxon>Fungi</taxon>
        <taxon>Dikarya</taxon>
        <taxon>Basidiomycota</taxon>
        <taxon>Agaricomycotina</taxon>
        <taxon>Agaricomycetes</taxon>
        <taxon>Agaricomycetidae</taxon>
        <taxon>Boletales</taxon>
        <taxon>Sclerodermatineae</taxon>
        <taxon>Pisolithaceae</taxon>
        <taxon>Pisolithus</taxon>
    </lineage>
</organism>
<dbReference type="AlphaFoldDB" id="A0A0C9ZHS4"/>
<feature type="domain" description="C2H2-type" evidence="2">
    <location>
        <begin position="34"/>
        <end position="63"/>
    </location>
</feature>
<dbReference type="InterPro" id="IPR036236">
    <property type="entry name" value="Znf_C2H2_sf"/>
</dbReference>
<dbReference type="EMBL" id="KN833691">
    <property type="protein sequence ID" value="KIK28831.1"/>
    <property type="molecule type" value="Genomic_DNA"/>
</dbReference>
<evidence type="ECO:0000256" key="1">
    <source>
        <dbReference type="PROSITE-ProRule" id="PRU00042"/>
    </source>
</evidence>
<evidence type="ECO:0000259" key="2">
    <source>
        <dbReference type="PROSITE" id="PS50157"/>
    </source>
</evidence>
<keyword evidence="4" id="KW-1185">Reference proteome</keyword>
<evidence type="ECO:0000313" key="3">
    <source>
        <dbReference type="EMBL" id="KIK28831.1"/>
    </source>
</evidence>
<dbReference type="Proteomes" id="UP000054018">
    <property type="component" value="Unassembled WGS sequence"/>
</dbReference>
<protein>
    <recommendedName>
        <fullName evidence="2">C2H2-type domain-containing protein</fullName>
    </recommendedName>
</protein>
<proteinExistence type="predicted"/>
<dbReference type="OrthoDB" id="3176823at2759"/>
<keyword evidence="1" id="KW-0863">Zinc-finger</keyword>
<evidence type="ECO:0000313" key="4">
    <source>
        <dbReference type="Proteomes" id="UP000054018"/>
    </source>
</evidence>
<gene>
    <name evidence="3" type="ORF">PISMIDRAFT_76547</name>
</gene>